<dbReference type="AlphaFoldDB" id="A0A6J0BAN3"/>
<feature type="signal peptide" evidence="2">
    <location>
        <begin position="1"/>
        <end position="38"/>
    </location>
</feature>
<sequence length="136" mass="15113">MRKAVDRPRTMTHPSFVVSDRFVLIALFFLTIVCISEASPVRDGALGPEADAWHGAVLHKFYGPWSEVKKANGENADYNDYGAHIQDFEPGPENTPSYEPEEIDGPTGDFQSNYAEIGVVQDPGFAFKTHLPDEKQ</sequence>
<dbReference type="OrthoDB" id="7548345at2759"/>
<feature type="chain" id="PRO_5045467963" evidence="2">
    <location>
        <begin position="39"/>
        <end position="136"/>
    </location>
</feature>
<evidence type="ECO:0000313" key="4">
    <source>
        <dbReference type="RefSeq" id="XP_015510758.2"/>
    </source>
</evidence>
<organism evidence="4">
    <name type="scientific">Neodiprion lecontei</name>
    <name type="common">Redheaded pine sawfly</name>
    <dbReference type="NCBI Taxonomy" id="441921"/>
    <lineage>
        <taxon>Eukaryota</taxon>
        <taxon>Metazoa</taxon>
        <taxon>Ecdysozoa</taxon>
        <taxon>Arthropoda</taxon>
        <taxon>Hexapoda</taxon>
        <taxon>Insecta</taxon>
        <taxon>Pterygota</taxon>
        <taxon>Neoptera</taxon>
        <taxon>Endopterygota</taxon>
        <taxon>Hymenoptera</taxon>
        <taxon>Tenthredinoidea</taxon>
        <taxon>Diprionidae</taxon>
        <taxon>Diprioninae</taxon>
        <taxon>Neodiprion</taxon>
    </lineage>
</organism>
<evidence type="ECO:0000313" key="3">
    <source>
        <dbReference type="Proteomes" id="UP000829291"/>
    </source>
</evidence>
<feature type="region of interest" description="Disordered" evidence="1">
    <location>
        <begin position="79"/>
        <end position="111"/>
    </location>
</feature>
<evidence type="ECO:0000256" key="2">
    <source>
        <dbReference type="SAM" id="SignalP"/>
    </source>
</evidence>
<dbReference type="RefSeq" id="XP_015510758.2">
    <property type="nucleotide sequence ID" value="XM_015655272.2"/>
</dbReference>
<keyword evidence="2" id="KW-0732">Signal</keyword>
<protein>
    <submittedName>
        <fullName evidence="4">Uncharacterized protein LOC107217657</fullName>
    </submittedName>
</protein>
<gene>
    <name evidence="4" type="primary">LOC107217657</name>
</gene>
<reference evidence="4" key="1">
    <citation type="submission" date="2025-08" db="UniProtKB">
        <authorList>
            <consortium name="RefSeq"/>
        </authorList>
    </citation>
    <scope>IDENTIFICATION</scope>
    <source>
        <tissue evidence="4">Thorax and Abdomen</tissue>
    </source>
</reference>
<name>A0A6J0BAN3_NEOLC</name>
<keyword evidence="3" id="KW-1185">Reference proteome</keyword>
<dbReference type="InParanoid" id="A0A6J0BAN3"/>
<accession>A0A6J0BAN3</accession>
<proteinExistence type="predicted"/>
<dbReference type="Proteomes" id="UP000829291">
    <property type="component" value="Chromosome 5"/>
</dbReference>
<evidence type="ECO:0000256" key="1">
    <source>
        <dbReference type="SAM" id="MobiDB-lite"/>
    </source>
</evidence>
<dbReference type="GeneID" id="107217657"/>
<dbReference type="KEGG" id="nlo:107217657"/>